<dbReference type="AlphaFoldDB" id="A0A4C1ZDA6"/>
<gene>
    <name evidence="2" type="ORF">EVAR_62537_1</name>
</gene>
<dbReference type="Proteomes" id="UP000299102">
    <property type="component" value="Unassembled WGS sequence"/>
</dbReference>
<comment type="caution">
    <text evidence="2">The sequence shown here is derived from an EMBL/GenBank/DDBJ whole genome shotgun (WGS) entry which is preliminary data.</text>
</comment>
<evidence type="ECO:0000256" key="1">
    <source>
        <dbReference type="SAM" id="MobiDB-lite"/>
    </source>
</evidence>
<evidence type="ECO:0000313" key="3">
    <source>
        <dbReference type="Proteomes" id="UP000299102"/>
    </source>
</evidence>
<accession>A0A4C1ZDA6</accession>
<feature type="region of interest" description="Disordered" evidence="1">
    <location>
        <begin position="66"/>
        <end position="113"/>
    </location>
</feature>
<sequence>MSVLPCVEIDKMKNVENGSGFECNNKEINEIEKGKLQITRINSLSADAQDALEPHADAHRRTAARLRPAPGAVHPENSQNSPEDRPWHSGGWASGQNAAWRPDGRPKTRRRIKGHPSINYVTRFGQRNVTMRDEEQVKSFVTSNPKYGKGKRACRTTLTVGSEAATTNKCTTDEKTMLLHFFPYFPHKDDNVCRVRLMTETSNKMTYQQIRTSGMVTEAGFTNGIPETKRQSAQWMFPFDELHTKER</sequence>
<proteinExistence type="predicted"/>
<dbReference type="EMBL" id="BGZK01001756">
    <property type="protein sequence ID" value="GBP85738.1"/>
    <property type="molecule type" value="Genomic_DNA"/>
</dbReference>
<keyword evidence="3" id="KW-1185">Reference proteome</keyword>
<organism evidence="2 3">
    <name type="scientific">Eumeta variegata</name>
    <name type="common">Bagworm moth</name>
    <name type="synonym">Eumeta japonica</name>
    <dbReference type="NCBI Taxonomy" id="151549"/>
    <lineage>
        <taxon>Eukaryota</taxon>
        <taxon>Metazoa</taxon>
        <taxon>Ecdysozoa</taxon>
        <taxon>Arthropoda</taxon>
        <taxon>Hexapoda</taxon>
        <taxon>Insecta</taxon>
        <taxon>Pterygota</taxon>
        <taxon>Neoptera</taxon>
        <taxon>Endopterygota</taxon>
        <taxon>Lepidoptera</taxon>
        <taxon>Glossata</taxon>
        <taxon>Ditrysia</taxon>
        <taxon>Tineoidea</taxon>
        <taxon>Psychidae</taxon>
        <taxon>Oiketicinae</taxon>
        <taxon>Eumeta</taxon>
    </lineage>
</organism>
<evidence type="ECO:0000313" key="2">
    <source>
        <dbReference type="EMBL" id="GBP85738.1"/>
    </source>
</evidence>
<reference evidence="2 3" key="1">
    <citation type="journal article" date="2019" name="Commun. Biol.">
        <title>The bagworm genome reveals a unique fibroin gene that provides high tensile strength.</title>
        <authorList>
            <person name="Kono N."/>
            <person name="Nakamura H."/>
            <person name="Ohtoshi R."/>
            <person name="Tomita M."/>
            <person name="Numata K."/>
            <person name="Arakawa K."/>
        </authorList>
    </citation>
    <scope>NUCLEOTIDE SEQUENCE [LARGE SCALE GENOMIC DNA]</scope>
</reference>
<protein>
    <submittedName>
        <fullName evidence="2">Uncharacterized protein</fullName>
    </submittedName>
</protein>
<name>A0A4C1ZDA6_EUMVA</name>